<evidence type="ECO:0000256" key="1">
    <source>
        <dbReference type="SAM" id="MobiDB-lite"/>
    </source>
</evidence>
<evidence type="ECO:0000313" key="2">
    <source>
        <dbReference type="EMBL" id="CAK9277824.1"/>
    </source>
</evidence>
<organism evidence="2 3">
    <name type="scientific">Sphagnum jensenii</name>
    <dbReference type="NCBI Taxonomy" id="128206"/>
    <lineage>
        <taxon>Eukaryota</taxon>
        <taxon>Viridiplantae</taxon>
        <taxon>Streptophyta</taxon>
        <taxon>Embryophyta</taxon>
        <taxon>Bryophyta</taxon>
        <taxon>Sphagnophytina</taxon>
        <taxon>Sphagnopsida</taxon>
        <taxon>Sphagnales</taxon>
        <taxon>Sphagnaceae</taxon>
        <taxon>Sphagnum</taxon>
    </lineage>
</organism>
<feature type="compositionally biased region" description="Basic and acidic residues" evidence="1">
    <location>
        <begin position="116"/>
        <end position="125"/>
    </location>
</feature>
<keyword evidence="3" id="KW-1185">Reference proteome</keyword>
<name>A0ABP0XFD3_9BRYO</name>
<sequence length="161" mass="17433">MILLKSKPTHRFLLEVKLDVNALTLCHVDVIVPVCREKAGGKLQAALVMKVGVPSSAFFCPTVFQSLQCESRSRERVGCGHSLVAQALSSAPSHTTWGLLGQPEAQAGKRKPPPPVEKKVEEDKGLSAYDQKLLASTHRKEARRLSIEGQKAKGKSLASNP</sequence>
<dbReference type="EMBL" id="OZ020103">
    <property type="protein sequence ID" value="CAK9277824.1"/>
    <property type="molecule type" value="Genomic_DNA"/>
</dbReference>
<evidence type="ECO:0000313" key="3">
    <source>
        <dbReference type="Proteomes" id="UP001497444"/>
    </source>
</evidence>
<protein>
    <submittedName>
        <fullName evidence="2">Uncharacterized protein</fullName>
    </submittedName>
</protein>
<accession>A0ABP0XFD3</accession>
<gene>
    <name evidence="2" type="ORF">CSSPJE1EN1_LOCUS23302</name>
</gene>
<proteinExistence type="predicted"/>
<feature type="region of interest" description="Disordered" evidence="1">
    <location>
        <begin position="91"/>
        <end position="161"/>
    </location>
</feature>
<dbReference type="Proteomes" id="UP001497444">
    <property type="component" value="Chromosome 8"/>
</dbReference>
<reference evidence="2" key="1">
    <citation type="submission" date="2024-02" db="EMBL/GenBank/DDBJ databases">
        <authorList>
            <consortium name="ELIXIR-Norway"/>
            <consortium name="Elixir Norway"/>
        </authorList>
    </citation>
    <scope>NUCLEOTIDE SEQUENCE</scope>
</reference>